<feature type="region of interest" description="Disordered" evidence="1">
    <location>
        <begin position="287"/>
        <end position="319"/>
    </location>
</feature>
<gene>
    <name evidence="3" type="ORF">XA68_10556</name>
</gene>
<feature type="region of interest" description="Disordered" evidence="1">
    <location>
        <begin position="487"/>
        <end position="538"/>
    </location>
</feature>
<feature type="compositionally biased region" description="Basic and acidic residues" evidence="1">
    <location>
        <begin position="307"/>
        <end position="316"/>
    </location>
</feature>
<sequence>MASSPAVSGKTSPSNWPNSSSPSLPHAHTRSPMPGRVSSPVVGQPSEHADGSPSLKSFRPLWRRHMRRVSRFPRERGQHVASSVSSSQSSITACQPPSWDVNLDNLSLSRRSSTESSSAPSQHRPESIRTFGNILFHRRANSRRDGRSRASSTSSAYSVDASADTGSKNFSLPGFFSRRKPPRDEPAPKKLEISGPFNFQHVAHRARAHHLTESSRIRPAPQNPSCWPGPNSVSLPGSQSSLDVARHPERFRPPLLPRSTAPSHGPSGLKQLSTFSRLKPAVPSIVHGHPTCSAVPSSSSSPLLRQSSREPAEARPRTGGSYLRLQPLCLVDLERDLPPLPACQSRGCKSEDEVSVVEIGSSEPTCSAGTNALDEEEGLRRESSRLSSASIASSPRPRRSVYMVPSSDCFHRASFASETLGRLGGAAARPMATAEAGDEVATEAALLRGSWEDDIDYCYEHEAEADCNYPWDRPSSETARDADWAADVGAGQNDGAGGVKFSASSFKGARDLPPSPSLPIPDSLRKQLPLDRPESHRQYDADELAEAYRGLGLYNLGGELPLHQRSSASTVSNSSCGSDSTEKRHMSTASSRTTLTRRTASCSSLDKWASEMNSPCAASPVHGTPAESEPAVDCLVPADIVPELIAFRDPGQKRGNHKSHASESLIVDEPKTLAGSWPRRQRARTATMSTQTTPPAEKCYALFPRVDLKGCGEQAWASPAHPGT</sequence>
<proteinExistence type="predicted"/>
<feature type="compositionally biased region" description="Polar residues" evidence="1">
    <location>
        <begin position="231"/>
        <end position="242"/>
    </location>
</feature>
<protein>
    <recommendedName>
        <fullName evidence="2">CRIB domain-containing protein</fullName>
    </recommendedName>
</protein>
<dbReference type="EMBL" id="LAZP02001140">
    <property type="protein sequence ID" value="PFH55162.1"/>
    <property type="molecule type" value="Genomic_DNA"/>
</dbReference>
<feature type="compositionally biased region" description="Low complexity" evidence="1">
    <location>
        <begin position="296"/>
        <end position="306"/>
    </location>
</feature>
<evidence type="ECO:0000256" key="1">
    <source>
        <dbReference type="SAM" id="MobiDB-lite"/>
    </source>
</evidence>
<keyword evidence="4" id="KW-1185">Reference proteome</keyword>
<dbReference type="InterPro" id="IPR000095">
    <property type="entry name" value="CRIB_dom"/>
</dbReference>
<feature type="region of interest" description="Disordered" evidence="1">
    <location>
        <begin position="361"/>
        <end position="397"/>
    </location>
</feature>
<reference evidence="3 4" key="2">
    <citation type="journal article" date="2017" name="Sci. Rep.">
        <title>Ant-infecting Ophiocordyceps genomes reveal a high diversity of potential behavioral manipulation genes and a possible major role for enterotoxins.</title>
        <authorList>
            <person name="de Bekker C."/>
            <person name="Ohm R.A."/>
            <person name="Evans H.C."/>
            <person name="Brachmann A."/>
            <person name="Hughes D.P."/>
        </authorList>
    </citation>
    <scope>NUCLEOTIDE SEQUENCE [LARGE SCALE GENOMIC DNA]</scope>
    <source>
        <strain evidence="3 4">SC16a</strain>
    </source>
</reference>
<evidence type="ECO:0000259" key="2">
    <source>
        <dbReference type="PROSITE" id="PS50108"/>
    </source>
</evidence>
<feature type="compositionally biased region" description="Low complexity" evidence="1">
    <location>
        <begin position="149"/>
        <end position="164"/>
    </location>
</feature>
<feature type="compositionally biased region" description="Low complexity" evidence="1">
    <location>
        <begin position="385"/>
        <end position="395"/>
    </location>
</feature>
<feature type="compositionally biased region" description="Polar residues" evidence="1">
    <location>
        <begin position="1"/>
        <end position="11"/>
    </location>
</feature>
<feature type="compositionally biased region" description="Low complexity" evidence="1">
    <location>
        <begin position="106"/>
        <end position="121"/>
    </location>
</feature>
<comment type="caution">
    <text evidence="3">The sequence shown here is derived from an EMBL/GenBank/DDBJ whole genome shotgun (WGS) entry which is preliminary data.</text>
</comment>
<accession>A0A2A9P2R9</accession>
<dbReference type="PROSITE" id="PS50108">
    <property type="entry name" value="CRIB"/>
    <property type="match status" value="1"/>
</dbReference>
<reference evidence="3 4" key="1">
    <citation type="journal article" date="2015" name="BMC Genomics">
        <title>Gene expression during zombie ant biting behavior reflects the complexity underlying fungal parasitic behavioral manipulation.</title>
        <authorList>
            <person name="de Bekker C."/>
            <person name="Ohm R.A."/>
            <person name="Loreto R.G."/>
            <person name="Sebastian A."/>
            <person name="Albert I."/>
            <person name="Merrow M."/>
            <person name="Brachmann A."/>
            <person name="Hughes D.P."/>
        </authorList>
    </citation>
    <scope>NUCLEOTIDE SEQUENCE [LARGE SCALE GENOMIC DNA]</scope>
    <source>
        <strain evidence="3 4">SC16a</strain>
    </source>
</reference>
<feature type="region of interest" description="Disordered" evidence="1">
    <location>
        <begin position="565"/>
        <end position="595"/>
    </location>
</feature>
<organism evidence="3 4">
    <name type="scientific">Ophiocordyceps unilateralis</name>
    <name type="common">Zombie-ant fungus</name>
    <name type="synonym">Torrubia unilateralis</name>
    <dbReference type="NCBI Taxonomy" id="268505"/>
    <lineage>
        <taxon>Eukaryota</taxon>
        <taxon>Fungi</taxon>
        <taxon>Dikarya</taxon>
        <taxon>Ascomycota</taxon>
        <taxon>Pezizomycotina</taxon>
        <taxon>Sordariomycetes</taxon>
        <taxon>Hypocreomycetidae</taxon>
        <taxon>Hypocreales</taxon>
        <taxon>Ophiocordycipitaceae</taxon>
        <taxon>Ophiocordyceps</taxon>
    </lineage>
</organism>
<dbReference type="OrthoDB" id="5237293at2759"/>
<dbReference type="STRING" id="268505.A0A2A9P2R9"/>
<feature type="domain" description="CRIB" evidence="2">
    <location>
        <begin position="193"/>
        <end position="206"/>
    </location>
</feature>
<feature type="compositionally biased region" description="Low complexity" evidence="1">
    <location>
        <begin position="12"/>
        <end position="25"/>
    </location>
</feature>
<name>A0A2A9P2R9_OPHUN</name>
<dbReference type="Proteomes" id="UP000037136">
    <property type="component" value="Unassembled WGS sequence"/>
</dbReference>
<feature type="compositionally biased region" description="Polar residues" evidence="1">
    <location>
        <begin position="565"/>
        <end position="579"/>
    </location>
</feature>
<feature type="compositionally biased region" description="Basic and acidic residues" evidence="1">
    <location>
        <begin position="523"/>
        <end position="538"/>
    </location>
</feature>
<feature type="compositionally biased region" description="Basic residues" evidence="1">
    <location>
        <begin position="61"/>
        <end position="71"/>
    </location>
</feature>
<feature type="compositionally biased region" description="Basic and acidic residues" evidence="1">
    <location>
        <begin position="182"/>
        <end position="192"/>
    </location>
</feature>
<feature type="region of interest" description="Disordered" evidence="1">
    <location>
        <begin position="205"/>
        <end position="271"/>
    </location>
</feature>
<dbReference type="AlphaFoldDB" id="A0A2A9P2R9"/>
<feature type="region of interest" description="Disordered" evidence="1">
    <location>
        <begin position="1"/>
        <end position="192"/>
    </location>
</feature>
<evidence type="ECO:0000313" key="3">
    <source>
        <dbReference type="EMBL" id="PFH55162.1"/>
    </source>
</evidence>
<evidence type="ECO:0000313" key="4">
    <source>
        <dbReference type="Proteomes" id="UP000037136"/>
    </source>
</evidence>